<comment type="caution">
    <text evidence="2">The sequence shown here is derived from an EMBL/GenBank/DDBJ whole genome shotgun (WGS) entry which is preliminary data.</text>
</comment>
<evidence type="ECO:0000313" key="3">
    <source>
        <dbReference type="Proteomes" id="UP001432322"/>
    </source>
</evidence>
<feature type="region of interest" description="Disordered" evidence="1">
    <location>
        <begin position="91"/>
        <end position="113"/>
    </location>
</feature>
<keyword evidence="3" id="KW-1185">Reference proteome</keyword>
<organism evidence="2 3">
    <name type="scientific">Pristionchus fissidentatus</name>
    <dbReference type="NCBI Taxonomy" id="1538716"/>
    <lineage>
        <taxon>Eukaryota</taxon>
        <taxon>Metazoa</taxon>
        <taxon>Ecdysozoa</taxon>
        <taxon>Nematoda</taxon>
        <taxon>Chromadorea</taxon>
        <taxon>Rhabditida</taxon>
        <taxon>Rhabditina</taxon>
        <taxon>Diplogasteromorpha</taxon>
        <taxon>Diplogasteroidea</taxon>
        <taxon>Neodiplogasteridae</taxon>
        <taxon>Pristionchus</taxon>
    </lineage>
</organism>
<reference evidence="2" key="1">
    <citation type="submission" date="2023-10" db="EMBL/GenBank/DDBJ databases">
        <title>Genome assembly of Pristionchus species.</title>
        <authorList>
            <person name="Yoshida K."/>
            <person name="Sommer R.J."/>
        </authorList>
    </citation>
    <scope>NUCLEOTIDE SEQUENCE</scope>
    <source>
        <strain evidence="2">RS5133</strain>
    </source>
</reference>
<evidence type="ECO:0000313" key="2">
    <source>
        <dbReference type="EMBL" id="GMT34586.1"/>
    </source>
</evidence>
<evidence type="ECO:0000256" key="1">
    <source>
        <dbReference type="SAM" id="MobiDB-lite"/>
    </source>
</evidence>
<dbReference type="EMBL" id="BTSY01000006">
    <property type="protein sequence ID" value="GMT34586.1"/>
    <property type="molecule type" value="Genomic_DNA"/>
</dbReference>
<proteinExistence type="predicted"/>
<protein>
    <submittedName>
        <fullName evidence="2">Uncharacterized protein</fullName>
    </submittedName>
</protein>
<gene>
    <name evidence="2" type="ORF">PFISCL1PPCAC_25883</name>
</gene>
<name>A0AAV5WRD9_9BILA</name>
<dbReference type="Proteomes" id="UP001432322">
    <property type="component" value="Unassembled WGS sequence"/>
</dbReference>
<accession>A0AAV5WRD9</accession>
<sequence>MRPLALERGARTVHHAAAHAHVRAARRFLPLLVDVLAVRLAPGIEGVHAVQIVDELGVLGARARHERRCGRSARGIRVRADAIRERAVAARAHLEQRAHRPPSPASRNFRSRTQALTTASASVSLSLSL</sequence>
<dbReference type="AlphaFoldDB" id="A0AAV5WRD9"/>